<evidence type="ECO:0000313" key="12">
    <source>
        <dbReference type="EMBL" id="PNC18607.1"/>
    </source>
</evidence>
<evidence type="ECO:0000256" key="3">
    <source>
        <dbReference type="ARBA" id="ARBA00022538"/>
    </source>
</evidence>
<dbReference type="GO" id="GO:0008556">
    <property type="term" value="F:P-type potassium transmembrane transporter activity"/>
    <property type="evidence" value="ECO:0007669"/>
    <property type="project" value="InterPro"/>
</dbReference>
<keyword evidence="2 11" id="KW-1003">Cell membrane</keyword>
<keyword evidence="7 11" id="KW-0630">Potassium</keyword>
<comment type="caution">
    <text evidence="12">The sequence shown here is derived from an EMBL/GenBank/DDBJ whole genome shotgun (WGS) entry which is preliminary data.</text>
</comment>
<dbReference type="NCBIfam" id="TIGR00681">
    <property type="entry name" value="kdpC"/>
    <property type="match status" value="1"/>
</dbReference>
<comment type="subcellular location">
    <subcellularLocation>
        <location evidence="11">Cell membrane</location>
        <topology evidence="11">Single-pass membrane protein</topology>
    </subcellularLocation>
</comment>
<dbReference type="OrthoDB" id="9809491at2"/>
<evidence type="ECO:0000256" key="1">
    <source>
        <dbReference type="ARBA" id="ARBA00022448"/>
    </source>
</evidence>
<dbReference type="Proteomes" id="UP000236000">
    <property type="component" value="Unassembled WGS sequence"/>
</dbReference>
<keyword evidence="10 11" id="KW-0472">Membrane</keyword>
<comment type="subunit">
    <text evidence="11">The system is composed of three essential subunits: KdpA, KdpB and KdpC.</text>
</comment>
<dbReference type="PIRSF" id="PIRSF001296">
    <property type="entry name" value="K_ATPase_KdpC"/>
    <property type="match status" value="1"/>
</dbReference>
<keyword evidence="9 11" id="KW-0406">Ion transport</keyword>
<dbReference type="Pfam" id="PF02669">
    <property type="entry name" value="KdpC"/>
    <property type="match status" value="1"/>
</dbReference>
<proteinExistence type="inferred from homology"/>
<keyword evidence="6 11" id="KW-0067">ATP-binding</keyword>
<evidence type="ECO:0000313" key="13">
    <source>
        <dbReference type="Proteomes" id="UP000236000"/>
    </source>
</evidence>
<keyword evidence="1 11" id="KW-0813">Transport</keyword>
<dbReference type="NCBIfam" id="NF001454">
    <property type="entry name" value="PRK00315.1"/>
    <property type="match status" value="1"/>
</dbReference>
<evidence type="ECO:0000256" key="7">
    <source>
        <dbReference type="ARBA" id="ARBA00022958"/>
    </source>
</evidence>
<evidence type="ECO:0000256" key="9">
    <source>
        <dbReference type="ARBA" id="ARBA00023065"/>
    </source>
</evidence>
<evidence type="ECO:0000256" key="2">
    <source>
        <dbReference type="ARBA" id="ARBA00022475"/>
    </source>
</evidence>
<dbReference type="InterPro" id="IPR003820">
    <property type="entry name" value="KdpC"/>
</dbReference>
<dbReference type="AlphaFoldDB" id="A0A2N8HEQ6"/>
<keyword evidence="3 11" id="KW-0633">Potassium transport</keyword>
<accession>A0A2N8HEQ6</accession>
<evidence type="ECO:0000256" key="4">
    <source>
        <dbReference type="ARBA" id="ARBA00022692"/>
    </source>
</evidence>
<evidence type="ECO:0000256" key="6">
    <source>
        <dbReference type="ARBA" id="ARBA00022840"/>
    </source>
</evidence>
<reference evidence="12 13" key="1">
    <citation type="journal article" date="2017" name="BMC Genomics">
        <title>Genome sequencing of 39 Akkermansia muciniphila isolates reveals its population structure, genomic and functional diverisity, and global distribution in mammalian gut microbiotas.</title>
        <authorList>
            <person name="Guo X."/>
            <person name="Li S."/>
            <person name="Zhang J."/>
            <person name="Wu F."/>
            <person name="Li X."/>
            <person name="Wu D."/>
            <person name="Zhang M."/>
            <person name="Ou Z."/>
            <person name="Jie Z."/>
            <person name="Yan Q."/>
            <person name="Li P."/>
            <person name="Yi J."/>
            <person name="Peng Y."/>
        </authorList>
    </citation>
    <scope>NUCLEOTIDE SEQUENCE [LARGE SCALE GENOMIC DNA]</scope>
    <source>
        <strain evidence="12 13">GP24</strain>
    </source>
</reference>
<dbReference type="HAMAP" id="MF_00276">
    <property type="entry name" value="KdpC"/>
    <property type="match status" value="1"/>
</dbReference>
<name>A0A2N8HEQ6_9BACT</name>
<evidence type="ECO:0000256" key="8">
    <source>
        <dbReference type="ARBA" id="ARBA00022989"/>
    </source>
</evidence>
<dbReference type="RefSeq" id="WP_102713065.1">
    <property type="nucleotide sequence ID" value="NZ_CABMLK010000003.1"/>
</dbReference>
<protein>
    <recommendedName>
        <fullName evidence="11">Potassium-transporting ATPase KdpC subunit</fullName>
    </recommendedName>
    <alternativeName>
        <fullName evidence="11">ATP phosphohydrolase [potassium-transporting] C chain</fullName>
    </alternativeName>
    <alternativeName>
        <fullName evidence="11">Potassium-binding and translocating subunit C</fullName>
    </alternativeName>
    <alternativeName>
        <fullName evidence="11">Potassium-translocating ATPase C chain</fullName>
    </alternativeName>
</protein>
<comment type="similarity">
    <text evidence="11">Belongs to the KdpC family.</text>
</comment>
<keyword evidence="8 11" id="KW-1133">Transmembrane helix</keyword>
<evidence type="ECO:0000256" key="10">
    <source>
        <dbReference type="ARBA" id="ARBA00023136"/>
    </source>
</evidence>
<dbReference type="GO" id="GO:0005524">
    <property type="term" value="F:ATP binding"/>
    <property type="evidence" value="ECO:0007669"/>
    <property type="project" value="UniProtKB-UniRule"/>
</dbReference>
<sequence>MKWTFPNLRLFLALAVVTGGIYPLAVTLASLVLFPHQAHGSLIRNERGEVIASELIAQPFTSARYFWPRPSAGDYATMPSGASNLSWTSGELVRTVAERKAHLLKAHNLPEETPVPADLLFASGSGLESFISPEAAEFQVARVAAARGLPPEKIRELVAGHFKNGGILGENVVNVMTLNAALDKLPRG</sequence>
<keyword evidence="4 11" id="KW-0812">Transmembrane</keyword>
<evidence type="ECO:0000256" key="5">
    <source>
        <dbReference type="ARBA" id="ARBA00022741"/>
    </source>
</evidence>
<dbReference type="PANTHER" id="PTHR30042:SF2">
    <property type="entry name" value="POTASSIUM-TRANSPORTING ATPASE KDPC SUBUNIT"/>
    <property type="match status" value="1"/>
</dbReference>
<dbReference type="GO" id="GO:0005886">
    <property type="term" value="C:plasma membrane"/>
    <property type="evidence" value="ECO:0007669"/>
    <property type="project" value="UniProtKB-SubCell"/>
</dbReference>
<evidence type="ECO:0000256" key="11">
    <source>
        <dbReference type="HAMAP-Rule" id="MF_00276"/>
    </source>
</evidence>
<comment type="function">
    <text evidence="11">Part of the high-affinity ATP-driven potassium transport (or Kdp) system, which catalyzes the hydrolysis of ATP coupled with the electrogenic transport of potassium into the cytoplasm. This subunit acts as a catalytic chaperone that increases the ATP-binding affinity of the ATP-hydrolyzing subunit KdpB by the formation of a transient KdpB/KdpC/ATP ternary complex.</text>
</comment>
<dbReference type="EMBL" id="PJKA01000007">
    <property type="protein sequence ID" value="PNC18607.1"/>
    <property type="molecule type" value="Genomic_DNA"/>
</dbReference>
<organism evidence="12 13">
    <name type="scientific">Akkermansia muciniphila</name>
    <dbReference type="NCBI Taxonomy" id="239935"/>
    <lineage>
        <taxon>Bacteria</taxon>
        <taxon>Pseudomonadati</taxon>
        <taxon>Verrucomicrobiota</taxon>
        <taxon>Verrucomicrobiia</taxon>
        <taxon>Verrucomicrobiales</taxon>
        <taxon>Akkermansiaceae</taxon>
        <taxon>Akkermansia</taxon>
    </lineage>
</organism>
<gene>
    <name evidence="11" type="primary">kdpC</name>
    <name evidence="12" type="ORF">CXU22_04685</name>
</gene>
<dbReference type="PANTHER" id="PTHR30042">
    <property type="entry name" value="POTASSIUM-TRANSPORTING ATPASE C CHAIN"/>
    <property type="match status" value="1"/>
</dbReference>
<keyword evidence="5 11" id="KW-0547">Nucleotide-binding</keyword>